<sequence>MFKCDEVRPVCKNCHRRDAVCDYLDTSRTRGCPAKNVKIVPKRRELSVEPEPVVTMSPANELCNILQLSDLFAQRISLPPGRLLELQLCHHFLQMTQIATETQAAWSYWVLEQAAQSAGVMDALLGTSAFHLHRFSKFDTRLLMAAHEYMARAIEGHKKDLSGGLDELNTSKVVATCALIITHANSNAYPLSGDSDQRQPHDWFISFRRAMGILNKASPLIQDTVVGQELRTLHPIIRQDIHPNPFSFLLYYNPPSKSCNQEEISVCTTAVAHLSYIYVGLITEKPLRFSICVSDSFVALVTAKVPRALAICGYFFMVVKLGRQLWWIDGAPEREFDNIMRYLPRNWWSVMDWAIRIFEWNDRSTAP</sequence>
<dbReference type="STRING" id="56646.A0A2L2T9W3"/>
<accession>A0A2L2T9W3</accession>
<dbReference type="InterPro" id="IPR036864">
    <property type="entry name" value="Zn2-C6_fun-type_DNA-bd_sf"/>
</dbReference>
<dbReference type="SUPFAM" id="SSF57701">
    <property type="entry name" value="Zn2/Cys6 DNA-binding domain"/>
    <property type="match status" value="1"/>
</dbReference>
<evidence type="ECO:0000256" key="1">
    <source>
        <dbReference type="ARBA" id="ARBA00023242"/>
    </source>
</evidence>
<dbReference type="AlphaFoldDB" id="A0A2L2T9W3"/>
<reference evidence="3" key="1">
    <citation type="submission" date="2014-10" db="EMBL/GenBank/DDBJ databases">
        <authorList>
            <person name="King R."/>
        </authorList>
    </citation>
    <scope>NUCLEOTIDE SEQUENCE [LARGE SCALE GENOMIC DNA]</scope>
    <source>
        <strain evidence="3">A3/5</strain>
    </source>
</reference>
<dbReference type="Proteomes" id="UP000245910">
    <property type="component" value="Chromosome IIII"/>
</dbReference>
<dbReference type="PANTHER" id="PTHR47784:SF5">
    <property type="entry name" value="STEROL UPTAKE CONTROL PROTEIN 2"/>
    <property type="match status" value="1"/>
</dbReference>
<dbReference type="Pfam" id="PF11951">
    <property type="entry name" value="Fungal_trans_2"/>
    <property type="match status" value="1"/>
</dbReference>
<dbReference type="InterPro" id="IPR021858">
    <property type="entry name" value="Fun_TF"/>
</dbReference>
<keyword evidence="3" id="KW-1185">Reference proteome</keyword>
<dbReference type="GO" id="GO:0001228">
    <property type="term" value="F:DNA-binding transcription activator activity, RNA polymerase II-specific"/>
    <property type="evidence" value="ECO:0007669"/>
    <property type="project" value="TreeGrafter"/>
</dbReference>
<proteinExistence type="predicted"/>
<dbReference type="Gene3D" id="4.10.240.10">
    <property type="entry name" value="Zn(2)-C6 fungal-type DNA-binding domain"/>
    <property type="match status" value="1"/>
</dbReference>
<name>A0A2L2T9W3_9HYPO</name>
<evidence type="ECO:0000313" key="3">
    <source>
        <dbReference type="Proteomes" id="UP000245910"/>
    </source>
</evidence>
<organism evidence="2 3">
    <name type="scientific">Fusarium venenatum</name>
    <dbReference type="NCBI Taxonomy" id="56646"/>
    <lineage>
        <taxon>Eukaryota</taxon>
        <taxon>Fungi</taxon>
        <taxon>Dikarya</taxon>
        <taxon>Ascomycota</taxon>
        <taxon>Pezizomycotina</taxon>
        <taxon>Sordariomycetes</taxon>
        <taxon>Hypocreomycetidae</taxon>
        <taxon>Hypocreales</taxon>
        <taxon>Nectriaceae</taxon>
        <taxon>Fusarium</taxon>
    </lineage>
</organism>
<evidence type="ECO:0000313" key="2">
    <source>
        <dbReference type="EMBL" id="CEI41697.1"/>
    </source>
</evidence>
<dbReference type="PANTHER" id="PTHR47784">
    <property type="entry name" value="STEROL UPTAKE CONTROL PROTEIN 2"/>
    <property type="match status" value="1"/>
</dbReference>
<evidence type="ECO:0008006" key="4">
    <source>
        <dbReference type="Google" id="ProtNLM"/>
    </source>
</evidence>
<keyword evidence="1" id="KW-0539">Nucleus</keyword>
<dbReference type="InterPro" id="IPR053157">
    <property type="entry name" value="Sterol_Uptake_Regulator"/>
</dbReference>
<dbReference type="GO" id="GO:0008270">
    <property type="term" value="F:zinc ion binding"/>
    <property type="evidence" value="ECO:0007669"/>
    <property type="project" value="InterPro"/>
</dbReference>
<protein>
    <recommendedName>
        <fullName evidence="4">Zn(2)-C6 fungal-type domain-containing protein</fullName>
    </recommendedName>
</protein>
<dbReference type="EMBL" id="LN649232">
    <property type="protein sequence ID" value="CEI41697.1"/>
    <property type="molecule type" value="Genomic_DNA"/>
</dbReference>